<organism evidence="1 2">
    <name type="scientific">Symbiodinium microadriaticum</name>
    <name type="common">Dinoflagellate</name>
    <name type="synonym">Zooxanthella microadriatica</name>
    <dbReference type="NCBI Taxonomy" id="2951"/>
    <lineage>
        <taxon>Eukaryota</taxon>
        <taxon>Sar</taxon>
        <taxon>Alveolata</taxon>
        <taxon>Dinophyceae</taxon>
        <taxon>Suessiales</taxon>
        <taxon>Symbiodiniaceae</taxon>
        <taxon>Symbiodinium</taxon>
    </lineage>
</organism>
<dbReference type="AlphaFoldDB" id="A0A1Q9BPS3"/>
<feature type="non-terminal residue" evidence="1">
    <location>
        <position position="77"/>
    </location>
</feature>
<dbReference type="OrthoDB" id="433381at2759"/>
<dbReference type="Proteomes" id="UP000186817">
    <property type="component" value="Unassembled WGS sequence"/>
</dbReference>
<name>A0A1Q9BPS3_SYMMI</name>
<gene>
    <name evidence="1" type="ORF">AK812_SmicGene48403</name>
</gene>
<accession>A0A1Q9BPS3</accession>
<dbReference type="EMBL" id="LSRX01007772">
    <property type="protein sequence ID" value="OLP71821.1"/>
    <property type="molecule type" value="Genomic_DNA"/>
</dbReference>
<protein>
    <submittedName>
        <fullName evidence="1">Uncharacterized protein</fullName>
    </submittedName>
</protein>
<evidence type="ECO:0000313" key="1">
    <source>
        <dbReference type="EMBL" id="OLP71821.1"/>
    </source>
</evidence>
<comment type="caution">
    <text evidence="1">The sequence shown here is derived from an EMBL/GenBank/DDBJ whole genome shotgun (WGS) entry which is preliminary data.</text>
</comment>
<evidence type="ECO:0000313" key="2">
    <source>
        <dbReference type="Proteomes" id="UP000186817"/>
    </source>
</evidence>
<proteinExistence type="predicted"/>
<sequence length="77" mass="8745">MRCWLQAAFLITRTGKKCLGLITSHAFSFVEEISPELKAELQRFVLRLEIEAPRMIKIVEGGAWKVYTDASYEPGAE</sequence>
<reference evidence="1 2" key="1">
    <citation type="submission" date="2016-02" db="EMBL/GenBank/DDBJ databases">
        <title>Genome analysis of coral dinoflagellate symbionts highlights evolutionary adaptations to a symbiotic lifestyle.</title>
        <authorList>
            <person name="Aranda M."/>
            <person name="Li Y."/>
            <person name="Liew Y.J."/>
            <person name="Baumgarten S."/>
            <person name="Simakov O."/>
            <person name="Wilson M."/>
            <person name="Piel J."/>
            <person name="Ashoor H."/>
            <person name="Bougouffa S."/>
            <person name="Bajic V.B."/>
            <person name="Ryu T."/>
            <person name="Ravasi T."/>
            <person name="Bayer T."/>
            <person name="Micklem G."/>
            <person name="Kim H."/>
            <person name="Bhak J."/>
            <person name="Lajeunesse T.C."/>
            <person name="Voolstra C.R."/>
        </authorList>
    </citation>
    <scope>NUCLEOTIDE SEQUENCE [LARGE SCALE GENOMIC DNA]</scope>
    <source>
        <strain evidence="1 2">CCMP2467</strain>
    </source>
</reference>
<keyword evidence="2" id="KW-1185">Reference proteome</keyword>